<evidence type="ECO:0000313" key="3">
    <source>
        <dbReference type="Proteomes" id="UP000280834"/>
    </source>
</evidence>
<dbReference type="STRING" id="42155.A0A0R3R9I6"/>
<dbReference type="EMBL" id="UZAG01021463">
    <property type="protein sequence ID" value="VDO50540.1"/>
    <property type="molecule type" value="Genomic_DNA"/>
</dbReference>
<reference evidence="2 3" key="2">
    <citation type="submission" date="2018-11" db="EMBL/GenBank/DDBJ databases">
        <authorList>
            <consortium name="Pathogen Informatics"/>
        </authorList>
    </citation>
    <scope>NUCLEOTIDE SEQUENCE [LARGE SCALE GENOMIC DNA]</scope>
</reference>
<organism evidence="4">
    <name type="scientific">Brugia timori</name>
    <dbReference type="NCBI Taxonomy" id="42155"/>
    <lineage>
        <taxon>Eukaryota</taxon>
        <taxon>Metazoa</taxon>
        <taxon>Ecdysozoa</taxon>
        <taxon>Nematoda</taxon>
        <taxon>Chromadorea</taxon>
        <taxon>Rhabditida</taxon>
        <taxon>Spirurina</taxon>
        <taxon>Spiruromorpha</taxon>
        <taxon>Filarioidea</taxon>
        <taxon>Onchocercidae</taxon>
        <taxon>Brugia</taxon>
    </lineage>
</organism>
<reference evidence="4" key="1">
    <citation type="submission" date="2017-02" db="UniProtKB">
        <authorList>
            <consortium name="WormBaseParasite"/>
        </authorList>
    </citation>
    <scope>IDENTIFICATION</scope>
</reference>
<dbReference type="WBParaSite" id="BTMF_0001669901-mRNA-1">
    <property type="protein sequence ID" value="BTMF_0001669901-mRNA-1"/>
    <property type="gene ID" value="BTMF_0001669901"/>
</dbReference>
<accession>A0A0R3R9I6</accession>
<feature type="compositionally biased region" description="Basic residues" evidence="1">
    <location>
        <begin position="43"/>
        <end position="57"/>
    </location>
</feature>
<feature type="compositionally biased region" description="Polar residues" evidence="1">
    <location>
        <begin position="32"/>
        <end position="42"/>
    </location>
</feature>
<protein>
    <submittedName>
        <fullName evidence="4">Ovule protein</fullName>
    </submittedName>
</protein>
<feature type="region of interest" description="Disordered" evidence="1">
    <location>
        <begin position="13"/>
        <end position="71"/>
    </location>
</feature>
<evidence type="ECO:0000313" key="2">
    <source>
        <dbReference type="EMBL" id="VDO50540.1"/>
    </source>
</evidence>
<keyword evidence="3" id="KW-1185">Reference proteome</keyword>
<feature type="compositionally biased region" description="Basic and acidic residues" evidence="1">
    <location>
        <begin position="13"/>
        <end position="23"/>
    </location>
</feature>
<proteinExistence type="predicted"/>
<gene>
    <name evidence="2" type="ORF">BTMF_LOCUS14672</name>
</gene>
<dbReference type="AlphaFoldDB" id="A0A0R3R9I6"/>
<name>A0A0R3R9I6_9BILA</name>
<evidence type="ECO:0000313" key="4">
    <source>
        <dbReference type="WBParaSite" id="BTMF_0001669901-mRNA-1"/>
    </source>
</evidence>
<evidence type="ECO:0000256" key="1">
    <source>
        <dbReference type="SAM" id="MobiDB-lite"/>
    </source>
</evidence>
<sequence>MEQVENLMVWRGKGDKFQKEMPGKKRLHMKNNGRNELQNTHTLRQKPLIHHSAKGLRSKSERTSPTQRRRIKKNVRFSDCFDLEQAEYAINTQAEKGSEKCTHLIVSNGPCSSG</sequence>
<dbReference type="Proteomes" id="UP000280834">
    <property type="component" value="Unassembled WGS sequence"/>
</dbReference>